<evidence type="ECO:0000313" key="3">
    <source>
        <dbReference type="Proteomes" id="UP001187471"/>
    </source>
</evidence>
<name>A0AA88QDE8_9ASTE</name>
<dbReference type="PANTHER" id="PTHR36370:SF1">
    <property type="entry name" value="THYLAKOID SOLUBLE PHOSPHOPROTEIN"/>
    <property type="match status" value="1"/>
</dbReference>
<dbReference type="EMBL" id="JAVXUO010003063">
    <property type="protein sequence ID" value="KAK2967057.1"/>
    <property type="molecule type" value="Genomic_DNA"/>
</dbReference>
<dbReference type="InterPro" id="IPR037244">
    <property type="entry name" value="TSP9_sf"/>
</dbReference>
<proteinExistence type="predicted"/>
<gene>
    <name evidence="2" type="ORF">RJ640_015277</name>
</gene>
<evidence type="ECO:0008006" key="4">
    <source>
        <dbReference type="Google" id="ProtNLM"/>
    </source>
</evidence>
<dbReference type="GO" id="GO:0009507">
    <property type="term" value="C:chloroplast"/>
    <property type="evidence" value="ECO:0007669"/>
    <property type="project" value="TreeGrafter"/>
</dbReference>
<keyword evidence="3" id="KW-1185">Reference proteome</keyword>
<evidence type="ECO:0000313" key="2">
    <source>
        <dbReference type="EMBL" id="KAK2967057.1"/>
    </source>
</evidence>
<dbReference type="AlphaFoldDB" id="A0AA88QDE8"/>
<dbReference type="SUPFAM" id="SSF144256">
    <property type="entry name" value="TSP9-like"/>
    <property type="match status" value="1"/>
</dbReference>
<dbReference type="PANTHER" id="PTHR36370">
    <property type="entry name" value="THYLAKOID SOLUBLE PHOSPHOPROTEIN"/>
    <property type="match status" value="1"/>
</dbReference>
<organism evidence="2 3">
    <name type="scientific">Escallonia rubra</name>
    <dbReference type="NCBI Taxonomy" id="112253"/>
    <lineage>
        <taxon>Eukaryota</taxon>
        <taxon>Viridiplantae</taxon>
        <taxon>Streptophyta</taxon>
        <taxon>Embryophyta</taxon>
        <taxon>Tracheophyta</taxon>
        <taxon>Spermatophyta</taxon>
        <taxon>Magnoliopsida</taxon>
        <taxon>eudicotyledons</taxon>
        <taxon>Gunneridae</taxon>
        <taxon>Pentapetalae</taxon>
        <taxon>asterids</taxon>
        <taxon>campanulids</taxon>
        <taxon>Escalloniales</taxon>
        <taxon>Escalloniaceae</taxon>
        <taxon>Escallonia</taxon>
    </lineage>
</organism>
<protein>
    <recommendedName>
        <fullName evidence="4">Thylakoid soluble phosphoprotein TSP9</fullName>
    </recommendedName>
</protein>
<accession>A0AA88QDE8</accession>
<dbReference type="Proteomes" id="UP001187471">
    <property type="component" value="Unassembled WGS sequence"/>
</dbReference>
<comment type="caution">
    <text evidence="2">The sequence shown here is derived from an EMBL/GenBank/DDBJ whole genome shotgun (WGS) entry which is preliminary data.</text>
</comment>
<feature type="region of interest" description="Disordered" evidence="1">
    <location>
        <begin position="63"/>
        <end position="94"/>
    </location>
</feature>
<dbReference type="Pfam" id="PF11493">
    <property type="entry name" value="TSP9"/>
    <property type="match status" value="1"/>
</dbReference>
<evidence type="ECO:0000256" key="1">
    <source>
        <dbReference type="SAM" id="MobiDB-lite"/>
    </source>
</evidence>
<sequence>MASLNLFFTPLATTRGRVSTAATAAKSSGGGSEEPGLLDFILGALQKKDQLLETDPILKKVEEKSSGTVGRKNTVAVPPKKNGGGFGGLFAKKE</sequence>
<dbReference type="InterPro" id="IPR021584">
    <property type="entry name" value="TSP9"/>
</dbReference>
<reference evidence="2" key="1">
    <citation type="submission" date="2022-12" db="EMBL/GenBank/DDBJ databases">
        <title>Draft genome assemblies for two species of Escallonia (Escalloniales).</title>
        <authorList>
            <person name="Chanderbali A."/>
            <person name="Dervinis C."/>
            <person name="Anghel I."/>
            <person name="Soltis D."/>
            <person name="Soltis P."/>
            <person name="Zapata F."/>
        </authorList>
    </citation>
    <scope>NUCLEOTIDE SEQUENCE</scope>
    <source>
        <strain evidence="2">UCBG92.1500</strain>
        <tissue evidence="2">Leaf</tissue>
    </source>
</reference>